<organism evidence="2 3">
    <name type="scientific">Bailinhaonella thermotolerans</name>
    <dbReference type="NCBI Taxonomy" id="1070861"/>
    <lineage>
        <taxon>Bacteria</taxon>
        <taxon>Bacillati</taxon>
        <taxon>Actinomycetota</taxon>
        <taxon>Actinomycetes</taxon>
        <taxon>Streptosporangiales</taxon>
        <taxon>Streptosporangiaceae</taxon>
        <taxon>Bailinhaonella</taxon>
    </lineage>
</organism>
<reference evidence="2 3" key="1">
    <citation type="submission" date="2018-09" db="EMBL/GenBank/DDBJ databases">
        <title>YIM 75507 draft genome.</title>
        <authorList>
            <person name="Tang S."/>
            <person name="Feng Y."/>
        </authorList>
    </citation>
    <scope>NUCLEOTIDE SEQUENCE [LARGE SCALE GENOMIC DNA]</scope>
    <source>
        <strain evidence="2 3">YIM 75507</strain>
    </source>
</reference>
<dbReference type="EMBL" id="QZEY01000011">
    <property type="protein sequence ID" value="RJL27279.1"/>
    <property type="molecule type" value="Genomic_DNA"/>
</dbReference>
<dbReference type="InterPro" id="IPR032710">
    <property type="entry name" value="NTF2-like_dom_sf"/>
</dbReference>
<keyword evidence="3" id="KW-1185">Reference proteome</keyword>
<dbReference type="Pfam" id="PF12680">
    <property type="entry name" value="SnoaL_2"/>
    <property type="match status" value="1"/>
</dbReference>
<protein>
    <submittedName>
        <fullName evidence="2">Nuclear transport factor 2 family protein</fullName>
    </submittedName>
</protein>
<dbReference type="Proteomes" id="UP000265768">
    <property type="component" value="Unassembled WGS sequence"/>
</dbReference>
<dbReference type="AlphaFoldDB" id="A0A3A4AFZ6"/>
<accession>A0A3A4AFZ6</accession>
<evidence type="ECO:0000313" key="2">
    <source>
        <dbReference type="EMBL" id="RJL27279.1"/>
    </source>
</evidence>
<feature type="domain" description="SnoaL-like" evidence="1">
    <location>
        <begin position="12"/>
        <end position="105"/>
    </location>
</feature>
<evidence type="ECO:0000259" key="1">
    <source>
        <dbReference type="Pfam" id="PF12680"/>
    </source>
</evidence>
<gene>
    <name evidence="2" type="ORF">D5H75_25965</name>
</gene>
<evidence type="ECO:0000313" key="3">
    <source>
        <dbReference type="Proteomes" id="UP000265768"/>
    </source>
</evidence>
<name>A0A3A4AFZ6_9ACTN</name>
<dbReference type="SUPFAM" id="SSF54427">
    <property type="entry name" value="NTF2-like"/>
    <property type="match status" value="1"/>
</dbReference>
<dbReference type="InterPro" id="IPR037401">
    <property type="entry name" value="SnoaL-like"/>
</dbReference>
<dbReference type="OrthoDB" id="129343at2"/>
<proteinExistence type="predicted"/>
<dbReference type="Gene3D" id="3.10.450.50">
    <property type="match status" value="1"/>
</dbReference>
<sequence length="128" mass="14031">MATRNKDIVRQALTELIGTGDVGSLAPLLSEDFRHHRPDSTSSTKTEWLDAVRAALVPLAGMRVEIMHVLAEGDHVVMHSRRHLPGGPEITVVDIWRLDGGLIAEAWEIIEPAAQAQANLTWWEPAAA</sequence>
<comment type="caution">
    <text evidence="2">The sequence shown here is derived from an EMBL/GenBank/DDBJ whole genome shotgun (WGS) entry which is preliminary data.</text>
</comment>